<evidence type="ECO:0000313" key="2">
    <source>
        <dbReference type="EMBL" id="KAK7889247.1"/>
    </source>
</evidence>
<accession>A0AAW0N547</accession>
<feature type="compositionally biased region" description="Basic and acidic residues" evidence="1">
    <location>
        <begin position="1"/>
        <end position="11"/>
    </location>
</feature>
<organism evidence="2 3">
    <name type="scientific">Mugilogobius chulae</name>
    <name type="common">yellowstripe goby</name>
    <dbReference type="NCBI Taxonomy" id="88201"/>
    <lineage>
        <taxon>Eukaryota</taxon>
        <taxon>Metazoa</taxon>
        <taxon>Chordata</taxon>
        <taxon>Craniata</taxon>
        <taxon>Vertebrata</taxon>
        <taxon>Euteleostomi</taxon>
        <taxon>Actinopterygii</taxon>
        <taxon>Neopterygii</taxon>
        <taxon>Teleostei</taxon>
        <taxon>Neoteleostei</taxon>
        <taxon>Acanthomorphata</taxon>
        <taxon>Gobiaria</taxon>
        <taxon>Gobiiformes</taxon>
        <taxon>Gobioidei</taxon>
        <taxon>Gobiidae</taxon>
        <taxon>Gobionellinae</taxon>
        <taxon>Mugilogobius</taxon>
    </lineage>
</organism>
<comment type="caution">
    <text evidence="2">The sequence shown here is derived from an EMBL/GenBank/DDBJ whole genome shotgun (WGS) entry which is preliminary data.</text>
</comment>
<protein>
    <submittedName>
        <fullName evidence="2">Uncharacterized protein</fullName>
    </submittedName>
</protein>
<sequence length="137" mass="15370">MHLRRHLEEVQSQRSSEGLHVVPYGGTSNGDKAFSSEEEKTHWLKMQYIIGRRRGQWRRRVKQSGWKDGRAQGTSVRRGGEAMNPEQVNTAADRHGLSGCLPPVAQRCIHSPKETTEASQDSGRVGRLGQPCPDRGR</sequence>
<dbReference type="AlphaFoldDB" id="A0AAW0N547"/>
<feature type="region of interest" description="Disordered" evidence="1">
    <location>
        <begin position="111"/>
        <end position="137"/>
    </location>
</feature>
<dbReference type="Proteomes" id="UP001460270">
    <property type="component" value="Unassembled WGS sequence"/>
</dbReference>
<gene>
    <name evidence="2" type="ORF">WMY93_024807</name>
</gene>
<reference evidence="3" key="1">
    <citation type="submission" date="2024-04" db="EMBL/GenBank/DDBJ databases">
        <title>Salinicola lusitanus LLJ914,a marine bacterium isolated from the Okinawa Trough.</title>
        <authorList>
            <person name="Li J."/>
        </authorList>
    </citation>
    <scope>NUCLEOTIDE SEQUENCE [LARGE SCALE GENOMIC DNA]</scope>
</reference>
<feature type="region of interest" description="Disordered" evidence="1">
    <location>
        <begin position="1"/>
        <end position="36"/>
    </location>
</feature>
<keyword evidence="3" id="KW-1185">Reference proteome</keyword>
<feature type="region of interest" description="Disordered" evidence="1">
    <location>
        <begin position="60"/>
        <end position="84"/>
    </location>
</feature>
<evidence type="ECO:0000313" key="3">
    <source>
        <dbReference type="Proteomes" id="UP001460270"/>
    </source>
</evidence>
<proteinExistence type="predicted"/>
<name>A0AAW0N547_9GOBI</name>
<dbReference type="EMBL" id="JBBPFD010000018">
    <property type="protein sequence ID" value="KAK7889247.1"/>
    <property type="molecule type" value="Genomic_DNA"/>
</dbReference>
<evidence type="ECO:0000256" key="1">
    <source>
        <dbReference type="SAM" id="MobiDB-lite"/>
    </source>
</evidence>